<dbReference type="KEGG" id="tnl:113503208"/>
<dbReference type="Gene3D" id="3.80.10.10">
    <property type="entry name" value="Ribonuclease Inhibitor"/>
    <property type="match status" value="2"/>
</dbReference>
<dbReference type="GeneID" id="113503208"/>
<dbReference type="InterPro" id="IPR032675">
    <property type="entry name" value="LRR_dom_sf"/>
</dbReference>
<accession>A0A7E5WKN0</accession>
<dbReference type="RefSeq" id="XP_026740887.1">
    <property type="nucleotide sequence ID" value="XM_026885086.1"/>
</dbReference>
<keyword evidence="1" id="KW-1185">Reference proteome</keyword>
<reference evidence="2" key="1">
    <citation type="submission" date="2025-08" db="UniProtKB">
        <authorList>
            <consortium name="RefSeq"/>
        </authorList>
    </citation>
    <scope>IDENTIFICATION</scope>
</reference>
<sequence length="481" mass="55164">MSPPKQPCSLFQLCVKSSIRLINSACYVIEKTYPENHLNECEREAFDLKCHLMTMLPARLFDVLCSERTCCQYRGDPRIQLQVLMHPNITVFRKCDLDNGIPQRFWQGTLATFSRLRVLDLKFICTDEILAVIGDSCPLLEEINIVSRVDICKSLFNASVLIRNVSDAGLCCITNLKHLRVLAMDPPRNERANRIGRCVSRAGIIMLIRELPYLEELRIESCDIGSTLIGSTVDVGPLNLRKMICHFASADGVRKLIKICPCLKEFSLTHITEHNKDAILDQISMSELRLHKLDLSFFSFTDSMQQLLTVKGSYLTHFSLWEIDNSLNLDKVVSIGKCCPNLTSLCLMTQSKCLHVPRYYRRPDKIFSELRNLILGNENFCIDRMLTFFLECTSNLEKLVLKYQTKTNLDDTLLHLLEKGHLKNIVDLWLDCTLEVSKNVVKRTIQMCDRLQLFTVDFADTTTELLQYITENNLDLKLGSY</sequence>
<organism evidence="1 2">
    <name type="scientific">Trichoplusia ni</name>
    <name type="common">Cabbage looper</name>
    <dbReference type="NCBI Taxonomy" id="7111"/>
    <lineage>
        <taxon>Eukaryota</taxon>
        <taxon>Metazoa</taxon>
        <taxon>Ecdysozoa</taxon>
        <taxon>Arthropoda</taxon>
        <taxon>Hexapoda</taxon>
        <taxon>Insecta</taxon>
        <taxon>Pterygota</taxon>
        <taxon>Neoptera</taxon>
        <taxon>Endopterygota</taxon>
        <taxon>Lepidoptera</taxon>
        <taxon>Glossata</taxon>
        <taxon>Ditrysia</taxon>
        <taxon>Noctuoidea</taxon>
        <taxon>Noctuidae</taxon>
        <taxon>Plusiinae</taxon>
        <taxon>Trichoplusia</taxon>
    </lineage>
</organism>
<dbReference type="OrthoDB" id="6367911at2759"/>
<dbReference type="AlphaFoldDB" id="A0A7E5WKN0"/>
<dbReference type="GO" id="GO:0031146">
    <property type="term" value="P:SCF-dependent proteasomal ubiquitin-dependent protein catabolic process"/>
    <property type="evidence" value="ECO:0007669"/>
    <property type="project" value="TreeGrafter"/>
</dbReference>
<gene>
    <name evidence="2" type="primary">LOC113503208</name>
</gene>
<dbReference type="Proteomes" id="UP000322000">
    <property type="component" value="Chromosome 18"/>
</dbReference>
<dbReference type="GO" id="GO:0019005">
    <property type="term" value="C:SCF ubiquitin ligase complex"/>
    <property type="evidence" value="ECO:0007669"/>
    <property type="project" value="TreeGrafter"/>
</dbReference>
<dbReference type="PANTHER" id="PTHR13318">
    <property type="entry name" value="PARTNER OF PAIRED, ISOFORM B-RELATED"/>
    <property type="match status" value="1"/>
</dbReference>
<proteinExistence type="predicted"/>
<evidence type="ECO:0000313" key="1">
    <source>
        <dbReference type="Proteomes" id="UP000322000"/>
    </source>
</evidence>
<evidence type="ECO:0000313" key="2">
    <source>
        <dbReference type="RefSeq" id="XP_026740887.1"/>
    </source>
</evidence>
<dbReference type="InParanoid" id="A0A7E5WKN0"/>
<name>A0A7E5WKN0_TRINI</name>
<dbReference type="SUPFAM" id="SSF52047">
    <property type="entry name" value="RNI-like"/>
    <property type="match status" value="1"/>
</dbReference>
<protein>
    <submittedName>
        <fullName evidence="2">Uncharacterized protein LOC113503208</fullName>
    </submittedName>
</protein>